<name>A0AAW8B0E6_9GAMM</name>
<organism evidence="2 3">
    <name type="scientific">Porticoccus litoralis</name>
    <dbReference type="NCBI Taxonomy" id="434086"/>
    <lineage>
        <taxon>Bacteria</taxon>
        <taxon>Pseudomonadati</taxon>
        <taxon>Pseudomonadota</taxon>
        <taxon>Gammaproteobacteria</taxon>
        <taxon>Cellvibrionales</taxon>
        <taxon>Porticoccaceae</taxon>
        <taxon>Porticoccus</taxon>
    </lineage>
</organism>
<gene>
    <name evidence="2" type="ORF">Q8A57_03925</name>
</gene>
<comment type="caution">
    <text evidence="2">The sequence shown here is derived from an EMBL/GenBank/DDBJ whole genome shotgun (WGS) entry which is preliminary data.</text>
</comment>
<protein>
    <submittedName>
        <fullName evidence="2">Uncharacterized protein</fullName>
    </submittedName>
</protein>
<keyword evidence="1" id="KW-0472">Membrane</keyword>
<sequence>MFKKFINGLVFGAGFTISFIVLWFLATFFIQPLLSESLLEHLNNHHVEITQEQSTSLQSKSTTTTKKSPLSFHELSIDEQIQQSSAIAVARYEPTGSGQVDAIITEFLKKDPTTTVYYNVGDKFPAASYTPKEDTNYGDGVVIFFTGSPASMRVSMSFSGDRILGLGDLPLELLRKKSE</sequence>
<keyword evidence="1" id="KW-0812">Transmembrane</keyword>
<dbReference type="EMBL" id="JAUUUU010000001">
    <property type="protein sequence ID" value="MDP1520110.1"/>
    <property type="molecule type" value="Genomic_DNA"/>
</dbReference>
<reference evidence="2" key="2">
    <citation type="submission" date="2023-08" db="EMBL/GenBank/DDBJ databases">
        <authorList>
            <person name="Luo J."/>
        </authorList>
    </citation>
    <scope>NUCLEOTIDE SEQUENCE</scope>
    <source>
        <strain evidence="2">DSM 25064</strain>
    </source>
</reference>
<proteinExistence type="predicted"/>
<dbReference type="Proteomes" id="UP001178354">
    <property type="component" value="Unassembled WGS sequence"/>
</dbReference>
<keyword evidence="1" id="KW-1133">Transmembrane helix</keyword>
<keyword evidence="3" id="KW-1185">Reference proteome</keyword>
<dbReference type="AlphaFoldDB" id="A0AAW8B0E6"/>
<evidence type="ECO:0000313" key="2">
    <source>
        <dbReference type="EMBL" id="MDP1520110.1"/>
    </source>
</evidence>
<evidence type="ECO:0000313" key="3">
    <source>
        <dbReference type="Proteomes" id="UP001178354"/>
    </source>
</evidence>
<accession>A0AAW8B0E6</accession>
<reference evidence="2" key="1">
    <citation type="journal article" date="2010" name="Int. J. Syst. Evol. Microbiol.">
        <title>Porticoccus litoralis gen. nov., sp. nov., a gammaproteobacterium isolated from the Yellow Sea.</title>
        <authorList>
            <person name="Oh H.M."/>
            <person name="Kim H."/>
            <person name="Kim K.M."/>
            <person name="Min G.S."/>
            <person name="Cho J.C."/>
        </authorList>
    </citation>
    <scope>NUCLEOTIDE SEQUENCE</scope>
    <source>
        <strain evidence="2">DSM 25064</strain>
    </source>
</reference>
<evidence type="ECO:0000256" key="1">
    <source>
        <dbReference type="SAM" id="Phobius"/>
    </source>
</evidence>
<dbReference type="RefSeq" id="WP_305169623.1">
    <property type="nucleotide sequence ID" value="NZ_JAUUUU010000001.1"/>
</dbReference>
<feature type="transmembrane region" description="Helical" evidence="1">
    <location>
        <begin position="6"/>
        <end position="30"/>
    </location>
</feature>